<accession>A0A1S7QWU2</accession>
<keyword evidence="3" id="KW-0547">Nucleotide-binding</keyword>
<dbReference type="InterPro" id="IPR042213">
    <property type="entry name" value="NBD_C_sf"/>
</dbReference>
<evidence type="ECO:0000259" key="8">
    <source>
        <dbReference type="Pfam" id="PF17042"/>
    </source>
</evidence>
<evidence type="ECO:0000256" key="5">
    <source>
        <dbReference type="ARBA" id="ARBA00022840"/>
    </source>
</evidence>
<evidence type="ECO:0000313" key="9">
    <source>
        <dbReference type="EMBL" id="CUX43505.1"/>
    </source>
</evidence>
<dbReference type="Proteomes" id="UP000191987">
    <property type="component" value="Unassembled WGS sequence"/>
</dbReference>
<evidence type="ECO:0000313" key="10">
    <source>
        <dbReference type="Proteomes" id="UP000191987"/>
    </source>
</evidence>
<name>A0A1S7QWU2_9HYPH</name>
<dbReference type="Gene3D" id="3.40.980.20">
    <property type="entry name" value="Four-carbon acid sugar kinase, nucleotide binding domain"/>
    <property type="match status" value="1"/>
</dbReference>
<dbReference type="InterPro" id="IPR037051">
    <property type="entry name" value="4-carb_acid_sugar_kinase_N_sf"/>
</dbReference>
<evidence type="ECO:0000256" key="3">
    <source>
        <dbReference type="ARBA" id="ARBA00022741"/>
    </source>
</evidence>
<dbReference type="GO" id="GO:0016301">
    <property type="term" value="F:kinase activity"/>
    <property type="evidence" value="ECO:0007669"/>
    <property type="project" value="UniProtKB-KW"/>
</dbReference>
<gene>
    <name evidence="9" type="ORF">AGR7C_Lc100343</name>
</gene>
<keyword evidence="6" id="KW-0119">Carbohydrate metabolism</keyword>
<sequence>MKASPVLLIFADDLTGALDAAAPFAGRGLATEVAIGLDGVRAALADAPAVLSVNLGCRDGEADEARLRTQELLGLVPADTILFKKIDSRLKGHIAAEMDAISYRHALVAPAIPDFGRFVMGGAVSGFGVEAAIPVHERLGGHAGRCTIPDTRSKGDIREALAAAQAKGADLLVGARGLAEALAEAMTAQAVPEAAFVPPGKGLFVIGSRDPITVEQIDVLKSAGPVSIIEAPNGVMPRHTDDGAGLTLVQATQGRENLSPLAVSDRLAEGVVPHLTARAARLLLSGGATAEAVLRAMGISRLRLAGECLPGLGVGWSGDQCIIAKSGGFGQADTLKRIAKMMLGDNDAGES</sequence>
<feature type="domain" description="Four-carbon acid sugar kinase nucleotide binding" evidence="8">
    <location>
        <begin position="249"/>
        <end position="335"/>
    </location>
</feature>
<dbReference type="Gene3D" id="3.40.50.10840">
    <property type="entry name" value="Putative sugar-binding, N-terminal domain"/>
    <property type="match status" value="1"/>
</dbReference>
<dbReference type="Pfam" id="PF07005">
    <property type="entry name" value="SBD_N"/>
    <property type="match status" value="1"/>
</dbReference>
<dbReference type="InterPro" id="IPR010737">
    <property type="entry name" value="4-carb_acid_sugar_kinase_N"/>
</dbReference>
<comment type="similarity">
    <text evidence="1">Belongs to the four-carbon acid sugar kinase family.</text>
</comment>
<dbReference type="AlphaFoldDB" id="A0A1S7QWU2"/>
<evidence type="ECO:0008006" key="11">
    <source>
        <dbReference type="Google" id="ProtNLM"/>
    </source>
</evidence>
<dbReference type="InterPro" id="IPR031475">
    <property type="entry name" value="NBD_C"/>
</dbReference>
<evidence type="ECO:0000259" key="7">
    <source>
        <dbReference type="Pfam" id="PF07005"/>
    </source>
</evidence>
<feature type="domain" description="Four-carbon acid sugar kinase N-terminal" evidence="7">
    <location>
        <begin position="7"/>
        <end position="124"/>
    </location>
</feature>
<dbReference type="SUPFAM" id="SSF142764">
    <property type="entry name" value="YgbK-like"/>
    <property type="match status" value="1"/>
</dbReference>
<dbReference type="Pfam" id="PF17042">
    <property type="entry name" value="NBD_C"/>
    <property type="match status" value="1"/>
</dbReference>
<dbReference type="GO" id="GO:0005524">
    <property type="term" value="F:ATP binding"/>
    <property type="evidence" value="ECO:0007669"/>
    <property type="project" value="UniProtKB-KW"/>
</dbReference>
<keyword evidence="2" id="KW-0808">Transferase</keyword>
<evidence type="ECO:0000256" key="1">
    <source>
        <dbReference type="ARBA" id="ARBA00005715"/>
    </source>
</evidence>
<evidence type="ECO:0000256" key="2">
    <source>
        <dbReference type="ARBA" id="ARBA00022679"/>
    </source>
</evidence>
<keyword evidence="5" id="KW-0067">ATP-binding</keyword>
<organism evidence="9 10">
    <name type="scientific">Agrobacterium deltaense Zutra 3/1</name>
    <dbReference type="NCBI Taxonomy" id="1183427"/>
    <lineage>
        <taxon>Bacteria</taxon>
        <taxon>Pseudomonadati</taxon>
        <taxon>Pseudomonadota</taxon>
        <taxon>Alphaproteobacteria</taxon>
        <taxon>Hyphomicrobiales</taxon>
        <taxon>Rhizobiaceae</taxon>
        <taxon>Rhizobium/Agrobacterium group</taxon>
        <taxon>Agrobacterium</taxon>
    </lineage>
</organism>
<keyword evidence="4" id="KW-0418">Kinase</keyword>
<protein>
    <recommendedName>
        <fullName evidence="11">Hrp-dependent type III effector protein</fullName>
    </recommendedName>
</protein>
<proteinExistence type="inferred from homology"/>
<evidence type="ECO:0000256" key="6">
    <source>
        <dbReference type="ARBA" id="ARBA00023277"/>
    </source>
</evidence>
<dbReference type="EMBL" id="FBWG01000028">
    <property type="protein sequence ID" value="CUX43505.1"/>
    <property type="molecule type" value="Genomic_DNA"/>
</dbReference>
<evidence type="ECO:0000256" key="4">
    <source>
        <dbReference type="ARBA" id="ARBA00022777"/>
    </source>
</evidence>
<reference evidence="9 10" key="1">
    <citation type="submission" date="2016-01" db="EMBL/GenBank/DDBJ databases">
        <authorList>
            <person name="Oliw E.H."/>
        </authorList>
    </citation>
    <scope>NUCLEOTIDE SEQUENCE [LARGE SCALE GENOMIC DNA]</scope>
    <source>
        <strain evidence="9 10">Zutra 3-1</strain>
    </source>
</reference>